<dbReference type="UniPathway" id="UPA00995"/>
<keyword evidence="1" id="KW-0474">Menaquinone biosynthesis</keyword>
<dbReference type="OrthoDB" id="9808398at2"/>
<dbReference type="GO" id="GO:0009234">
    <property type="term" value="P:menaquinone biosynthetic process"/>
    <property type="evidence" value="ECO:0007669"/>
    <property type="project" value="UniProtKB-UniRule"/>
</dbReference>
<reference evidence="6" key="1">
    <citation type="journal article" date="2011" name="MBio">
        <title>Novel metabolic attributes of the genus Cyanothece, comprising a group of unicellular nitrogen-fixing Cyanobacteria.</title>
        <authorList>
            <person name="Bandyopadhyay A."/>
            <person name="Elvitigala T."/>
            <person name="Welsh E."/>
            <person name="Stockel J."/>
            <person name="Liberton M."/>
            <person name="Min H."/>
            <person name="Sherman L.A."/>
            <person name="Pakrasi H.B."/>
        </authorList>
    </citation>
    <scope>NUCLEOTIDE SEQUENCE [LARGE SCALE GENOMIC DNA]</scope>
    <source>
        <strain evidence="6">PCC 8801</strain>
    </source>
</reference>
<dbReference type="eggNOG" id="COG0596">
    <property type="taxonomic scope" value="Bacteria"/>
</dbReference>
<dbReference type="PANTHER" id="PTHR42916">
    <property type="entry name" value="2-SUCCINYL-5-ENOLPYRUVYL-6-HYDROXY-3-CYCLOHEXENE-1-CARBOXYLATE SYNTHASE"/>
    <property type="match status" value="1"/>
</dbReference>
<keyword evidence="5" id="KW-0378">Hydrolase</keyword>
<evidence type="ECO:0000313" key="6">
    <source>
        <dbReference type="Proteomes" id="UP000008204"/>
    </source>
</evidence>
<keyword evidence="6" id="KW-1185">Reference proteome</keyword>
<comment type="pathway">
    <text evidence="3">Quinol/quinone metabolism; 1,4-dihydroxy-2-naphthoate biosynthesis; 1,4-dihydroxy-2-naphthoate from chorismate: step 3/7.</text>
</comment>
<sequence>MKNYQFNYYFKGNPNQPVMLFLHGFLGSCRDFDEAIVFLSKNFYCLSVDLPGHGKTQVLGGKEYYTIPKIAEGLINLLNELKIHQCLLVGYSMGGRIALYLTLHFPDRFCQVILESTSPGLKTEIERQERLKKDEQLAQELETIGLDLFLEKWYNNILFGSLKNHPNFQKVLAKRLNNDPLELAKSIRYCSLGLQASLWEKLKTNNIPVLLLVGELDQKFVAINQQMASLSPSITLEIIPHCGHNIHVENINKFVQIIGEWFIPNPV</sequence>
<keyword evidence="2 3" id="KW-0456">Lyase</keyword>
<dbReference type="ESTHER" id="cyap0-c7qrm5">
    <property type="family name" value="MenH_SHCHC"/>
</dbReference>
<dbReference type="SUPFAM" id="SSF53474">
    <property type="entry name" value="alpha/beta-Hydrolases"/>
    <property type="match status" value="1"/>
</dbReference>
<evidence type="ECO:0000256" key="3">
    <source>
        <dbReference type="HAMAP-Rule" id="MF_01660"/>
    </source>
</evidence>
<dbReference type="KEGG" id="cyp:PCC8801_3284"/>
<dbReference type="HOGENOM" id="CLU_020336_50_4_3"/>
<gene>
    <name evidence="3" type="primary">menH</name>
    <name evidence="5" type="ordered locus">PCC8801_3284</name>
</gene>
<evidence type="ECO:0000313" key="5">
    <source>
        <dbReference type="EMBL" id="ACK67255.1"/>
    </source>
</evidence>
<dbReference type="GO" id="GO:0042372">
    <property type="term" value="P:phylloquinone biosynthetic process"/>
    <property type="evidence" value="ECO:0007669"/>
    <property type="project" value="UniProtKB-UniRule"/>
</dbReference>
<proteinExistence type="inferred from homology"/>
<dbReference type="InterPro" id="IPR022485">
    <property type="entry name" value="SHCHC_synthase_MenH"/>
</dbReference>
<protein>
    <recommendedName>
        <fullName evidence="3">Putative 2-succinyl-6-hydroxy-2,4-cyclohexadiene-1-carboxylate synthase</fullName>
        <shortName evidence="3">SHCHC synthase</shortName>
        <ecNumber evidence="3">4.2.99.20</ecNumber>
    </recommendedName>
</protein>
<dbReference type="NCBIfam" id="TIGR03695">
    <property type="entry name" value="menH_SHCHC"/>
    <property type="match status" value="1"/>
</dbReference>
<comment type="similarity">
    <text evidence="3">Belongs to the AB hydrolase superfamily. MenH family.</text>
</comment>
<evidence type="ECO:0000256" key="1">
    <source>
        <dbReference type="ARBA" id="ARBA00022428"/>
    </source>
</evidence>
<comment type="pathway">
    <text evidence="3">Cofactor biosynthesis; phylloquinone biosynthesis.</text>
</comment>
<dbReference type="InterPro" id="IPR029058">
    <property type="entry name" value="AB_hydrolase_fold"/>
</dbReference>
<dbReference type="RefSeq" id="WP_012596516.1">
    <property type="nucleotide sequence ID" value="NC_011726.1"/>
</dbReference>
<comment type="catalytic activity">
    <reaction evidence="3">
        <text>5-enolpyruvoyl-6-hydroxy-2-succinyl-cyclohex-3-ene-1-carboxylate = (1R,6R)-6-hydroxy-2-succinyl-cyclohexa-2,4-diene-1-carboxylate + pyruvate</text>
        <dbReference type="Rhea" id="RHEA:25597"/>
        <dbReference type="ChEBI" id="CHEBI:15361"/>
        <dbReference type="ChEBI" id="CHEBI:58689"/>
        <dbReference type="ChEBI" id="CHEBI:58818"/>
        <dbReference type="EC" id="4.2.99.20"/>
    </reaction>
</comment>
<dbReference type="EMBL" id="CP001287">
    <property type="protein sequence ID" value="ACK67255.1"/>
    <property type="molecule type" value="Genomic_DNA"/>
</dbReference>
<organism evidence="5 6">
    <name type="scientific">Rippkaea orientalis (strain PCC 8801 / RF-1)</name>
    <name type="common">Cyanothece sp. (strain PCC 8801)</name>
    <dbReference type="NCBI Taxonomy" id="41431"/>
    <lineage>
        <taxon>Bacteria</taxon>
        <taxon>Bacillati</taxon>
        <taxon>Cyanobacteriota</taxon>
        <taxon>Cyanophyceae</taxon>
        <taxon>Oscillatoriophycideae</taxon>
        <taxon>Chroococcales</taxon>
        <taxon>Aphanothecaceae</taxon>
        <taxon>Rippkaea</taxon>
        <taxon>Rippkaea orientalis</taxon>
    </lineage>
</organism>
<feature type="domain" description="AB hydrolase-1" evidence="4">
    <location>
        <begin position="17"/>
        <end position="250"/>
    </location>
</feature>
<evidence type="ECO:0000259" key="4">
    <source>
        <dbReference type="Pfam" id="PF00561"/>
    </source>
</evidence>
<name>B7JZ44_RIPO1</name>
<accession>B7JZ44</accession>
<dbReference type="HAMAP" id="MF_01660">
    <property type="entry name" value="MenH"/>
    <property type="match status" value="1"/>
</dbReference>
<dbReference type="InterPro" id="IPR000073">
    <property type="entry name" value="AB_hydrolase_1"/>
</dbReference>
<dbReference type="Gene3D" id="3.40.50.1820">
    <property type="entry name" value="alpha/beta hydrolase"/>
    <property type="match status" value="1"/>
</dbReference>
<comment type="function">
    <text evidence="3">Catalyzes a proton abstraction reaction that results in 2,5-elimination of pyruvate from 2-succinyl-5-enolpyruvyl-6-hydroxy-3-cyclohexene-1-carboxylate (SEPHCHC) and the formation of 2-succinyl-6-hydroxy-2,4-cyclohexadiene-1-carboxylate (SHCHC).</text>
</comment>
<dbReference type="STRING" id="41431.PCC8801_3284"/>
<dbReference type="PROSITE" id="PS51257">
    <property type="entry name" value="PROKAR_LIPOPROTEIN"/>
    <property type="match status" value="1"/>
</dbReference>
<comment type="subunit">
    <text evidence="3">Monomer.</text>
</comment>
<dbReference type="GO" id="GO:0016787">
    <property type="term" value="F:hydrolase activity"/>
    <property type="evidence" value="ECO:0007669"/>
    <property type="project" value="UniProtKB-KW"/>
</dbReference>
<dbReference type="UniPathway" id="UPA01057">
    <property type="reaction ID" value="UER00900"/>
</dbReference>
<dbReference type="PRINTS" id="PR00111">
    <property type="entry name" value="ABHYDROLASE"/>
</dbReference>
<dbReference type="Proteomes" id="UP000008204">
    <property type="component" value="Chromosome"/>
</dbReference>
<evidence type="ECO:0000256" key="2">
    <source>
        <dbReference type="ARBA" id="ARBA00023239"/>
    </source>
</evidence>
<dbReference type="Pfam" id="PF00561">
    <property type="entry name" value="Abhydrolase_1"/>
    <property type="match status" value="1"/>
</dbReference>
<dbReference type="AlphaFoldDB" id="B7JZ44"/>
<dbReference type="EC" id="4.2.99.20" evidence="3"/>
<dbReference type="PANTHER" id="PTHR42916:SF1">
    <property type="entry name" value="PROTEIN PHYLLO, CHLOROPLASTIC"/>
    <property type="match status" value="1"/>
</dbReference>
<dbReference type="GO" id="GO:0070205">
    <property type="term" value="F:2-succinyl-6-hydroxy-2,4-cyclohexadiene-1-carboxylate synthase activity"/>
    <property type="evidence" value="ECO:0007669"/>
    <property type="project" value="UniProtKB-UniRule"/>
</dbReference>